<sequence>MKKCILLLAAVMMAMSLAACTPTPEKNAAQATVPSSETIKADTMEERNKGNENLPVYATVAIYRIKKNGDGLLQEMESLETEELDAQAIIDLMIQYEILNEGTEIISFDEGTEGIGTLNLNQITDAEDDLQIRLVVQSIVNTFTENYELEGLILQENGEVYTIDSIESEEDGTMYYDSDYRNMAE</sequence>
<dbReference type="Pfam" id="PF10646">
    <property type="entry name" value="Germane"/>
    <property type="match status" value="1"/>
</dbReference>
<organism evidence="3 4">
    <name type="scientific">Candidatus Caccovicinus merdipullorum</name>
    <dbReference type="NCBI Taxonomy" id="2840724"/>
    <lineage>
        <taxon>Bacteria</taxon>
        <taxon>Bacillati</taxon>
        <taxon>Bacillota</taxon>
        <taxon>Clostridia</taxon>
        <taxon>Eubacteriales</taxon>
        <taxon>Candidatus Caccovicinus</taxon>
    </lineage>
</organism>
<reference evidence="3" key="1">
    <citation type="submission" date="2020-10" db="EMBL/GenBank/DDBJ databases">
        <authorList>
            <person name="Gilroy R."/>
        </authorList>
    </citation>
    <scope>NUCLEOTIDE SEQUENCE</scope>
    <source>
        <strain evidence="3">CHK123-3438</strain>
    </source>
</reference>
<reference evidence="3" key="2">
    <citation type="journal article" date="2021" name="PeerJ">
        <title>Extensive microbial diversity within the chicken gut microbiome revealed by metagenomics and culture.</title>
        <authorList>
            <person name="Gilroy R."/>
            <person name="Ravi A."/>
            <person name="Getino M."/>
            <person name="Pursley I."/>
            <person name="Horton D.L."/>
            <person name="Alikhan N.F."/>
            <person name="Baker D."/>
            <person name="Gharbi K."/>
            <person name="Hall N."/>
            <person name="Watson M."/>
            <person name="Adriaenssens E.M."/>
            <person name="Foster-Nyarko E."/>
            <person name="Jarju S."/>
            <person name="Secka A."/>
            <person name="Antonio M."/>
            <person name="Oren A."/>
            <person name="Chaudhuri R.R."/>
            <person name="La Ragione R."/>
            <person name="Hildebrand F."/>
            <person name="Pallen M.J."/>
        </authorList>
    </citation>
    <scope>NUCLEOTIDE SEQUENCE</scope>
    <source>
        <strain evidence="3">CHK123-3438</strain>
    </source>
</reference>
<dbReference type="Proteomes" id="UP000886860">
    <property type="component" value="Unassembled WGS sequence"/>
</dbReference>
<proteinExistence type="predicted"/>
<keyword evidence="1" id="KW-0732">Signal</keyword>
<accession>A0A9D1KGM7</accession>
<comment type="caution">
    <text evidence="3">The sequence shown here is derived from an EMBL/GenBank/DDBJ whole genome shotgun (WGS) entry which is preliminary data.</text>
</comment>
<evidence type="ECO:0000256" key="1">
    <source>
        <dbReference type="SAM" id="SignalP"/>
    </source>
</evidence>
<dbReference type="AlphaFoldDB" id="A0A9D1KGM7"/>
<evidence type="ECO:0000313" key="4">
    <source>
        <dbReference type="Proteomes" id="UP000886860"/>
    </source>
</evidence>
<dbReference type="PROSITE" id="PS51257">
    <property type="entry name" value="PROKAR_LIPOPROTEIN"/>
    <property type="match status" value="1"/>
</dbReference>
<dbReference type="EMBL" id="DVKS01000218">
    <property type="protein sequence ID" value="HIT43015.1"/>
    <property type="molecule type" value="Genomic_DNA"/>
</dbReference>
<feature type="chain" id="PRO_5039073967" evidence="1">
    <location>
        <begin position="19"/>
        <end position="185"/>
    </location>
</feature>
<evidence type="ECO:0000313" key="3">
    <source>
        <dbReference type="EMBL" id="HIT43015.1"/>
    </source>
</evidence>
<name>A0A9D1KGM7_9FIRM</name>
<feature type="signal peptide" evidence="1">
    <location>
        <begin position="1"/>
        <end position="18"/>
    </location>
</feature>
<evidence type="ECO:0000259" key="2">
    <source>
        <dbReference type="Pfam" id="PF10646"/>
    </source>
</evidence>
<protein>
    <submittedName>
        <fullName evidence="3">GerMN domain-containing protein</fullName>
    </submittedName>
</protein>
<feature type="domain" description="GerMN" evidence="2">
    <location>
        <begin position="81"/>
        <end position="160"/>
    </location>
</feature>
<gene>
    <name evidence="3" type="ORF">IAB60_13135</name>
</gene>
<dbReference type="InterPro" id="IPR019606">
    <property type="entry name" value="GerMN"/>
</dbReference>